<sequence length="117" mass="12980">MLSIPLAHLIRPVKKPGPSASSRRNDVIDLKDGLAALVKAYRLQGKLNEVTVVASWERVMGKPVALKTKEVYVYQGKLFVRLTSAPLKHELMMAKTKVLELINAEVGETVVKEVVFL</sequence>
<comment type="caution">
    <text evidence="1">The sequence shown here is derived from an EMBL/GenBank/DDBJ whole genome shotgun (WGS) entry which is preliminary data.</text>
</comment>
<reference evidence="1 2" key="1">
    <citation type="submission" date="2020-05" db="EMBL/GenBank/DDBJ databases">
        <title>Genomic Encyclopedia of Type Strains, Phase IV (KMG-V): Genome sequencing to study the core and pangenomes of soil and plant-associated prokaryotes.</title>
        <authorList>
            <person name="Whitman W."/>
        </authorList>
    </citation>
    <scope>NUCLEOTIDE SEQUENCE [LARGE SCALE GENOMIC DNA]</scope>
    <source>
        <strain evidence="1 2">9A</strain>
    </source>
</reference>
<evidence type="ECO:0000313" key="2">
    <source>
        <dbReference type="Proteomes" id="UP000779507"/>
    </source>
</evidence>
<dbReference type="Proteomes" id="UP000779507">
    <property type="component" value="Unassembled WGS sequence"/>
</dbReference>
<accession>A0ABX2FP33</accession>
<dbReference type="PANTHER" id="PTHR36456:SF1">
    <property type="entry name" value="UPF0232 PROTEIN SCO3875"/>
    <property type="match status" value="1"/>
</dbReference>
<dbReference type="RefSeq" id="WP_246275045.1">
    <property type="nucleotide sequence ID" value="NZ_JABSNP010000006.1"/>
</dbReference>
<dbReference type="EMBL" id="JABSNP010000006">
    <property type="protein sequence ID" value="NRT18931.1"/>
    <property type="molecule type" value="Genomic_DNA"/>
</dbReference>
<gene>
    <name evidence="1" type="ORF">HNP98_001754</name>
</gene>
<dbReference type="InterPro" id="IPR007922">
    <property type="entry name" value="DciA-like"/>
</dbReference>
<keyword evidence="2" id="KW-1185">Reference proteome</keyword>
<protein>
    <submittedName>
        <fullName evidence="1">Nucleic acid-binding Zn ribbon protein</fullName>
    </submittedName>
</protein>
<organism evidence="1 2">
    <name type="scientific">Hymenobacter caeli</name>
    <dbReference type="NCBI Taxonomy" id="2735894"/>
    <lineage>
        <taxon>Bacteria</taxon>
        <taxon>Pseudomonadati</taxon>
        <taxon>Bacteroidota</taxon>
        <taxon>Cytophagia</taxon>
        <taxon>Cytophagales</taxon>
        <taxon>Hymenobacteraceae</taxon>
        <taxon>Hymenobacter</taxon>
    </lineage>
</organism>
<dbReference type="PANTHER" id="PTHR36456">
    <property type="entry name" value="UPF0232 PROTEIN SCO3875"/>
    <property type="match status" value="1"/>
</dbReference>
<proteinExistence type="predicted"/>
<dbReference type="Pfam" id="PF05258">
    <property type="entry name" value="DciA"/>
    <property type="match status" value="1"/>
</dbReference>
<evidence type="ECO:0000313" key="1">
    <source>
        <dbReference type="EMBL" id="NRT18931.1"/>
    </source>
</evidence>
<name>A0ABX2FP33_9BACT</name>